<accession>A0A846N5X1</accession>
<dbReference type="PANTHER" id="PTHR43540">
    <property type="entry name" value="PEROXYUREIDOACRYLATE/UREIDOACRYLATE AMIDOHYDROLASE-RELATED"/>
    <property type="match status" value="1"/>
</dbReference>
<sequence length="188" mass="20031">MPITAIDPKTALVVIDLQKGIVAMAQQEVTAPVVARAARLAEAFRAKNLPVVLVHVVPSSTPRRADQSRAIPQLPPDFAEILPALNPQPGDHQIEKHSWGAFTKTGLEEWLRANGVTQIVLCGVSTSIGVETTARQAFEAGFDIAFAIDAMADLVPAAHDNSLTRIFPRLGETGTVQEILDVLKGASA</sequence>
<comment type="caution">
    <text evidence="3">The sequence shown here is derived from an EMBL/GenBank/DDBJ whole genome shotgun (WGS) entry which is preliminary data.</text>
</comment>
<dbReference type="Pfam" id="PF00857">
    <property type="entry name" value="Isochorismatase"/>
    <property type="match status" value="1"/>
</dbReference>
<proteinExistence type="predicted"/>
<evidence type="ECO:0000256" key="1">
    <source>
        <dbReference type="ARBA" id="ARBA00022801"/>
    </source>
</evidence>
<organism evidence="3 4">
    <name type="scientific">Rhizomicrobium palustre</name>
    <dbReference type="NCBI Taxonomy" id="189966"/>
    <lineage>
        <taxon>Bacteria</taxon>
        <taxon>Pseudomonadati</taxon>
        <taxon>Pseudomonadota</taxon>
        <taxon>Alphaproteobacteria</taxon>
        <taxon>Micropepsales</taxon>
        <taxon>Micropepsaceae</taxon>
        <taxon>Rhizomicrobium</taxon>
    </lineage>
</organism>
<evidence type="ECO:0000313" key="3">
    <source>
        <dbReference type="EMBL" id="NIK90427.1"/>
    </source>
</evidence>
<dbReference type="PANTHER" id="PTHR43540:SF7">
    <property type="entry name" value="ISOCHORISMATASE FAMILY PROTEIN YECD"/>
    <property type="match status" value="1"/>
</dbReference>
<keyword evidence="1" id="KW-0378">Hydrolase</keyword>
<dbReference type="Gene3D" id="3.40.50.850">
    <property type="entry name" value="Isochorismatase-like"/>
    <property type="match status" value="1"/>
</dbReference>
<dbReference type="InterPro" id="IPR050272">
    <property type="entry name" value="Isochorismatase-like_hydrls"/>
</dbReference>
<evidence type="ECO:0000313" key="4">
    <source>
        <dbReference type="Proteomes" id="UP000570514"/>
    </source>
</evidence>
<reference evidence="3 4" key="1">
    <citation type="submission" date="2020-03" db="EMBL/GenBank/DDBJ databases">
        <title>Genomic Encyclopedia of Type Strains, Phase IV (KMG-IV): sequencing the most valuable type-strain genomes for metagenomic binning, comparative biology and taxonomic classification.</title>
        <authorList>
            <person name="Goeker M."/>
        </authorList>
    </citation>
    <scope>NUCLEOTIDE SEQUENCE [LARGE SCALE GENOMIC DNA]</scope>
    <source>
        <strain evidence="3 4">DSM 19867</strain>
    </source>
</reference>
<gene>
    <name evidence="3" type="ORF">FHS83_003745</name>
</gene>
<dbReference type="SUPFAM" id="SSF52499">
    <property type="entry name" value="Isochorismatase-like hydrolases"/>
    <property type="match status" value="1"/>
</dbReference>
<evidence type="ECO:0000259" key="2">
    <source>
        <dbReference type="Pfam" id="PF00857"/>
    </source>
</evidence>
<dbReference type="AlphaFoldDB" id="A0A846N5X1"/>
<dbReference type="GO" id="GO:0016787">
    <property type="term" value="F:hydrolase activity"/>
    <property type="evidence" value="ECO:0007669"/>
    <property type="project" value="UniProtKB-KW"/>
</dbReference>
<dbReference type="RefSeq" id="WP_167084971.1">
    <property type="nucleotide sequence ID" value="NZ_BAAADC010000001.1"/>
</dbReference>
<protein>
    <submittedName>
        <fullName evidence="3">Nicotinamidase-related amidase</fullName>
    </submittedName>
</protein>
<name>A0A846N5X1_9PROT</name>
<dbReference type="Proteomes" id="UP000570514">
    <property type="component" value="Unassembled WGS sequence"/>
</dbReference>
<dbReference type="InterPro" id="IPR000868">
    <property type="entry name" value="Isochorismatase-like_dom"/>
</dbReference>
<dbReference type="InterPro" id="IPR036380">
    <property type="entry name" value="Isochorismatase-like_sf"/>
</dbReference>
<dbReference type="EMBL" id="JAASRM010000001">
    <property type="protein sequence ID" value="NIK90427.1"/>
    <property type="molecule type" value="Genomic_DNA"/>
</dbReference>
<feature type="domain" description="Isochorismatase-like" evidence="2">
    <location>
        <begin position="10"/>
        <end position="177"/>
    </location>
</feature>
<dbReference type="CDD" id="cd00431">
    <property type="entry name" value="cysteine_hydrolases"/>
    <property type="match status" value="1"/>
</dbReference>
<keyword evidence="4" id="KW-1185">Reference proteome</keyword>